<protein>
    <submittedName>
        <fullName evidence="5">Glycosyltransferase</fullName>
    </submittedName>
</protein>
<feature type="domain" description="Glycosyl transferase family 1" evidence="3">
    <location>
        <begin position="216"/>
        <end position="366"/>
    </location>
</feature>
<dbReference type="InterPro" id="IPR001296">
    <property type="entry name" value="Glyco_trans_1"/>
</dbReference>
<evidence type="ECO:0000259" key="4">
    <source>
        <dbReference type="Pfam" id="PF22059"/>
    </source>
</evidence>
<dbReference type="PATRIC" id="fig|1308866.3.peg.410"/>
<dbReference type="eggNOG" id="COG0438">
    <property type="taxonomic scope" value="Bacteria"/>
</dbReference>
<name>N4WPS6_9BACI</name>
<organism evidence="5 6">
    <name type="scientific">Gracilibacillus halophilus YIM-C55.5</name>
    <dbReference type="NCBI Taxonomy" id="1308866"/>
    <lineage>
        <taxon>Bacteria</taxon>
        <taxon>Bacillati</taxon>
        <taxon>Bacillota</taxon>
        <taxon>Bacilli</taxon>
        <taxon>Bacillales</taxon>
        <taxon>Bacillaceae</taxon>
        <taxon>Gracilibacillus</taxon>
    </lineage>
</organism>
<dbReference type="Pfam" id="PF00534">
    <property type="entry name" value="Glycos_transf_1"/>
    <property type="match status" value="1"/>
</dbReference>
<evidence type="ECO:0000313" key="5">
    <source>
        <dbReference type="EMBL" id="ENH98102.1"/>
    </source>
</evidence>
<dbReference type="RefSeq" id="WP_003463616.1">
    <property type="nucleotide sequence ID" value="NZ_APML01000006.1"/>
</dbReference>
<gene>
    <name evidence="5" type="ORF">J416_02019</name>
</gene>
<dbReference type="PANTHER" id="PTHR12526">
    <property type="entry name" value="GLYCOSYLTRANSFERASE"/>
    <property type="match status" value="1"/>
</dbReference>
<keyword evidence="6" id="KW-1185">Reference proteome</keyword>
<dbReference type="Gene3D" id="3.40.50.2000">
    <property type="entry name" value="Glycogen Phosphorylase B"/>
    <property type="match status" value="1"/>
</dbReference>
<dbReference type="EMBL" id="APML01000006">
    <property type="protein sequence ID" value="ENH98102.1"/>
    <property type="molecule type" value="Genomic_DNA"/>
</dbReference>
<evidence type="ECO:0000259" key="3">
    <source>
        <dbReference type="Pfam" id="PF00534"/>
    </source>
</evidence>
<comment type="caution">
    <text evidence="5">The sequence shown here is derived from an EMBL/GenBank/DDBJ whole genome shotgun (WGS) entry which is preliminary data.</text>
</comment>
<feature type="domain" description="Glucuronosyltransferase GumK N-terminal" evidence="4">
    <location>
        <begin position="5"/>
        <end position="156"/>
    </location>
</feature>
<dbReference type="STRING" id="1308866.J416_02019"/>
<dbReference type="Proteomes" id="UP000012283">
    <property type="component" value="Unassembled WGS sequence"/>
</dbReference>
<dbReference type="PANTHER" id="PTHR12526:SF629">
    <property type="entry name" value="TEICHURONIC ACID BIOSYNTHESIS GLYCOSYLTRANSFERASE TUAH-RELATED"/>
    <property type="match status" value="1"/>
</dbReference>
<evidence type="ECO:0000313" key="6">
    <source>
        <dbReference type="Proteomes" id="UP000012283"/>
    </source>
</evidence>
<keyword evidence="1" id="KW-0328">Glycosyltransferase</keyword>
<dbReference type="OrthoDB" id="9816564at2"/>
<proteinExistence type="predicted"/>
<dbReference type="GO" id="GO:0016757">
    <property type="term" value="F:glycosyltransferase activity"/>
    <property type="evidence" value="ECO:0007669"/>
    <property type="project" value="UniProtKB-KW"/>
</dbReference>
<dbReference type="Pfam" id="PF22059">
    <property type="entry name" value="GumK_N"/>
    <property type="match status" value="1"/>
</dbReference>
<evidence type="ECO:0000256" key="2">
    <source>
        <dbReference type="ARBA" id="ARBA00022679"/>
    </source>
</evidence>
<keyword evidence="2 5" id="KW-0808">Transferase</keyword>
<reference evidence="5 6" key="1">
    <citation type="submission" date="2013-03" db="EMBL/GenBank/DDBJ databases">
        <title>Draft genome sequence of Gracibacillus halophilus YIM-C55.5, a moderately halophilic and thermophilic organism from the Xiaochaidamu salt lake.</title>
        <authorList>
            <person name="Sugumar T."/>
            <person name="Polireddy D.R."/>
            <person name="Antony A."/>
            <person name="Madhava Y.R."/>
            <person name="Sivakumar N."/>
        </authorList>
    </citation>
    <scope>NUCLEOTIDE SEQUENCE [LARGE SCALE GENOMIC DNA]</scope>
    <source>
        <strain evidence="5 6">YIM-C55.5</strain>
    </source>
</reference>
<dbReference type="SUPFAM" id="SSF53756">
    <property type="entry name" value="UDP-Glycosyltransferase/glycogen phosphorylase"/>
    <property type="match status" value="1"/>
</dbReference>
<evidence type="ECO:0000256" key="1">
    <source>
        <dbReference type="ARBA" id="ARBA00022676"/>
    </source>
</evidence>
<sequence length="387" mass="44810">MRIVFLSHTHRNSLFKVGSFHLAKKYAEMGHEVLFVSIPISIITILKNIFNKKTSKQNDLHSKISLIFGRKDDVYKNIIDFIPFSFIPYSRLPILDSKFVALFCSSITFPRIKSILKKYNFDYADLVFMDEPSFLYMRKYIKSKRWVYRITDIYSQMPTAKKSTSKIEKNISEFANTFVATSKPVAEYFENKYNKKTKVLENGVDFEHFQSVQKKPQEYNEMNNPVAVYVGNVDSRFDWELIINLADGNSHVNFVVIGPVSIYIPNTDNRKNVWMLGPKTYDLIPAYLKYADVGLLPLVQGNSNSGRSPMKLYEYGAAGLPVIATRTPELTRRNLPFVYLADNYKEFNQKLKKGIQNKQRLVDIAKITSKEKSWDNIAIELLEECTK</sequence>
<dbReference type="InterPro" id="IPR054299">
    <property type="entry name" value="GumK_N"/>
</dbReference>
<accession>N4WPS6</accession>
<dbReference type="AlphaFoldDB" id="N4WPS6"/>